<dbReference type="PANTHER" id="PTHR10903">
    <property type="entry name" value="GTPASE, IMAP FAMILY MEMBER-RELATED"/>
    <property type="match status" value="1"/>
</dbReference>
<dbReference type="CDD" id="cd01852">
    <property type="entry name" value="AIG1"/>
    <property type="match status" value="1"/>
</dbReference>
<proteinExistence type="inferred from homology"/>
<dbReference type="InterPro" id="IPR027417">
    <property type="entry name" value="P-loop_NTPase"/>
</dbReference>
<keyword evidence="10" id="KW-0333">Golgi apparatus</keyword>
<protein>
    <recommendedName>
        <fullName evidence="14">GTPase IMAP family member 8</fullName>
    </recommendedName>
    <alternativeName>
        <fullName evidence="15">Immune-associated nucleotide-binding protein 9</fullName>
    </alternativeName>
</protein>
<reference evidence="17" key="1">
    <citation type="submission" date="2025-08" db="UniProtKB">
        <authorList>
            <consortium name="Ensembl"/>
        </authorList>
    </citation>
    <scope>IDENTIFICATION</scope>
</reference>
<keyword evidence="7" id="KW-0677">Repeat</keyword>
<keyword evidence="8" id="KW-0547">Nucleotide-binding</keyword>
<dbReference type="Gene3D" id="3.40.50.300">
    <property type="entry name" value="P-loop containing nucleotide triphosphate hydrolases"/>
    <property type="match status" value="2"/>
</dbReference>
<evidence type="ECO:0000256" key="1">
    <source>
        <dbReference type="ARBA" id="ARBA00004173"/>
    </source>
</evidence>
<accession>A0A8P4G9A3</accession>
<evidence type="ECO:0000256" key="8">
    <source>
        <dbReference type="ARBA" id="ARBA00022741"/>
    </source>
</evidence>
<evidence type="ECO:0000256" key="4">
    <source>
        <dbReference type="ARBA" id="ARBA00004555"/>
    </source>
</evidence>
<evidence type="ECO:0000256" key="14">
    <source>
        <dbReference type="ARBA" id="ARBA00073539"/>
    </source>
</evidence>
<keyword evidence="9" id="KW-0256">Endoplasmic reticulum</keyword>
<evidence type="ECO:0000256" key="11">
    <source>
        <dbReference type="ARBA" id="ARBA00023128"/>
    </source>
</evidence>
<dbReference type="FunFam" id="3.40.50.300:FF:000536">
    <property type="entry name" value="GTPase IMAP family member 8"/>
    <property type="match status" value="1"/>
</dbReference>
<evidence type="ECO:0000256" key="10">
    <source>
        <dbReference type="ARBA" id="ARBA00023034"/>
    </source>
</evidence>
<evidence type="ECO:0000256" key="2">
    <source>
        <dbReference type="ARBA" id="ARBA00004240"/>
    </source>
</evidence>
<evidence type="ECO:0000256" key="3">
    <source>
        <dbReference type="ARBA" id="ARBA00004514"/>
    </source>
</evidence>
<sequence>ILQDQRVVLSEVVVSSIRSGSDHVKPALNLVLCGRRGAGKTSAAKAILGLTELHSAANSCVKNQGEVCGRRVSVVELPALYGKPQDTVMKESLKSMTLCKGVHAFILVLPVGSLTDEDKGELETIKSTFTTKVNDFTMILFTVESDHTDPAVDTFLKENKGIQELCKSCGGRYGVLNIKDKQQIPQLLDYVEKMGVANSRCFTKDLFTRAQMEKRIGIDKNPSRECLRMVLIGKTGSGKNSTANTILGKKHFKPRIVPKPANTSCEKAKGEIDGRPVLVVNTPGLLDTPLTNEEIQQELLKCISMLAPGPHAFILVLQMGNIKKEEIDSVELIKKVFGKKSGDFIIVIFTRGDALDDRSVDSYIEDCDDFVKQLIKDCGNRFHVFNNKDHTDRTQVRELVNKIEDMVKENGGSCYDTELLEREVVEKEQMESLSVNTRQHEEMKQVIEKKQKHGEKSQLFFCRLCKFYCQITTKDI</sequence>
<reference evidence="17" key="2">
    <citation type="submission" date="2025-09" db="UniProtKB">
        <authorList>
            <consortium name="Ensembl"/>
        </authorList>
    </citation>
    <scope>IDENTIFICATION</scope>
</reference>
<keyword evidence="12" id="KW-0342">GTP-binding</keyword>
<comment type="function">
    <text evidence="13">Exerts an anti-apoptotic effect in the immune system and is involved in responses to infections.</text>
</comment>
<evidence type="ECO:0000256" key="5">
    <source>
        <dbReference type="ARBA" id="ARBA00008535"/>
    </source>
</evidence>
<evidence type="ECO:0000313" key="17">
    <source>
        <dbReference type="Ensembl" id="ENSDLAP00005075031.1"/>
    </source>
</evidence>
<evidence type="ECO:0000313" key="18">
    <source>
        <dbReference type="Proteomes" id="UP000694389"/>
    </source>
</evidence>
<dbReference type="GO" id="GO:0005829">
    <property type="term" value="C:cytosol"/>
    <property type="evidence" value="ECO:0007669"/>
    <property type="project" value="UniProtKB-SubCell"/>
</dbReference>
<evidence type="ECO:0000256" key="12">
    <source>
        <dbReference type="ARBA" id="ARBA00023134"/>
    </source>
</evidence>
<keyword evidence="6" id="KW-0963">Cytoplasm</keyword>
<comment type="similarity">
    <text evidence="5">Belongs to the TRAFAC class TrmE-Era-EngA-EngB-Septin-like GTPase superfamily. AIG1/Toc34/Toc159-like paraseptin GTPase family. IAN subfamily.</text>
</comment>
<dbReference type="GeneTree" id="ENSGT00940000164100"/>
<dbReference type="SUPFAM" id="SSF52540">
    <property type="entry name" value="P-loop containing nucleoside triphosphate hydrolases"/>
    <property type="match status" value="2"/>
</dbReference>
<feature type="domain" description="AIG1-type G" evidence="16">
    <location>
        <begin position="25"/>
        <end position="211"/>
    </location>
</feature>
<evidence type="ECO:0000256" key="9">
    <source>
        <dbReference type="ARBA" id="ARBA00022824"/>
    </source>
</evidence>
<dbReference type="AlphaFoldDB" id="A0A8P4G9A3"/>
<evidence type="ECO:0000256" key="6">
    <source>
        <dbReference type="ARBA" id="ARBA00022490"/>
    </source>
</evidence>
<dbReference type="GO" id="GO:0005783">
    <property type="term" value="C:endoplasmic reticulum"/>
    <property type="evidence" value="ECO:0007669"/>
    <property type="project" value="UniProtKB-SubCell"/>
</dbReference>
<feature type="domain" description="AIG1-type G" evidence="16">
    <location>
        <begin position="224"/>
        <end position="424"/>
    </location>
</feature>
<dbReference type="InterPro" id="IPR006703">
    <property type="entry name" value="G_AIG1"/>
</dbReference>
<evidence type="ECO:0000256" key="15">
    <source>
        <dbReference type="ARBA" id="ARBA00077278"/>
    </source>
</evidence>
<keyword evidence="11" id="KW-0496">Mitochondrion</keyword>
<dbReference type="Pfam" id="PF04548">
    <property type="entry name" value="AIG1"/>
    <property type="match status" value="2"/>
</dbReference>
<dbReference type="InterPro" id="IPR045058">
    <property type="entry name" value="GIMA/IAN/Toc"/>
</dbReference>
<dbReference type="Ensembl" id="ENSDLAT00005071935.1">
    <property type="protein sequence ID" value="ENSDLAP00005075031.1"/>
    <property type="gene ID" value="ENSDLAG00005030975.1"/>
</dbReference>
<evidence type="ECO:0000259" key="16">
    <source>
        <dbReference type="PROSITE" id="PS51720"/>
    </source>
</evidence>
<dbReference type="GO" id="GO:0005794">
    <property type="term" value="C:Golgi apparatus"/>
    <property type="evidence" value="ECO:0007669"/>
    <property type="project" value="UniProtKB-SubCell"/>
</dbReference>
<dbReference type="PROSITE" id="PS51720">
    <property type="entry name" value="G_AIG1"/>
    <property type="match status" value="2"/>
</dbReference>
<evidence type="ECO:0000256" key="13">
    <source>
        <dbReference type="ARBA" id="ARBA00056809"/>
    </source>
</evidence>
<dbReference type="GO" id="GO:0005739">
    <property type="term" value="C:mitochondrion"/>
    <property type="evidence" value="ECO:0007669"/>
    <property type="project" value="UniProtKB-SubCell"/>
</dbReference>
<organism evidence="17 18">
    <name type="scientific">Dicentrarchus labrax</name>
    <name type="common">European seabass</name>
    <name type="synonym">Morone labrax</name>
    <dbReference type="NCBI Taxonomy" id="13489"/>
    <lineage>
        <taxon>Eukaryota</taxon>
        <taxon>Metazoa</taxon>
        <taxon>Chordata</taxon>
        <taxon>Craniata</taxon>
        <taxon>Vertebrata</taxon>
        <taxon>Euteleostomi</taxon>
        <taxon>Actinopterygii</taxon>
        <taxon>Neopterygii</taxon>
        <taxon>Teleostei</taxon>
        <taxon>Neoteleostei</taxon>
        <taxon>Acanthomorphata</taxon>
        <taxon>Eupercaria</taxon>
        <taxon>Moronidae</taxon>
        <taxon>Dicentrarchus</taxon>
    </lineage>
</organism>
<evidence type="ECO:0000256" key="7">
    <source>
        <dbReference type="ARBA" id="ARBA00022737"/>
    </source>
</evidence>
<keyword evidence="18" id="KW-1185">Reference proteome</keyword>
<dbReference type="Proteomes" id="UP000694389">
    <property type="component" value="Unassembled WGS sequence"/>
</dbReference>
<dbReference type="PANTHER" id="PTHR10903:SF170">
    <property type="entry name" value="GTPASE IMAP FAMILY MEMBER 7"/>
    <property type="match status" value="1"/>
</dbReference>
<comment type="subcellular location">
    <subcellularLocation>
        <location evidence="3">Cytoplasm</location>
        <location evidence="3">Cytosol</location>
    </subcellularLocation>
    <subcellularLocation>
        <location evidence="2">Endoplasmic reticulum</location>
    </subcellularLocation>
    <subcellularLocation>
        <location evidence="4">Golgi apparatus</location>
    </subcellularLocation>
    <subcellularLocation>
        <location evidence="1">Mitochondrion</location>
    </subcellularLocation>
</comment>
<dbReference type="GO" id="GO:0005525">
    <property type="term" value="F:GTP binding"/>
    <property type="evidence" value="ECO:0007669"/>
    <property type="project" value="UniProtKB-KW"/>
</dbReference>
<name>A0A8P4G9A3_DICLA</name>